<reference evidence="3 4" key="2">
    <citation type="journal article" date="2017" name="Nature">
        <title>The Apostasia genome and the evolution of orchids.</title>
        <authorList>
            <person name="Zhang G.Q."/>
            <person name="Liu K.W."/>
            <person name="Li Z."/>
            <person name="Lohaus R."/>
            <person name="Hsiao Y.Y."/>
            <person name="Niu S.C."/>
            <person name="Wang J.Y."/>
            <person name="Lin Y.C."/>
            <person name="Xu Q."/>
            <person name="Chen L.J."/>
            <person name="Yoshida K."/>
            <person name="Fujiwara S."/>
            <person name="Wang Z.W."/>
            <person name="Zhang Y.Q."/>
            <person name="Mitsuda N."/>
            <person name="Wang M."/>
            <person name="Liu G.H."/>
            <person name="Pecoraro L."/>
            <person name="Huang H.X."/>
            <person name="Xiao X.J."/>
            <person name="Lin M."/>
            <person name="Wu X.Y."/>
            <person name="Wu W.L."/>
            <person name="Chen Y.Y."/>
            <person name="Chang S.B."/>
            <person name="Sakamoto S."/>
            <person name="Ohme-Takagi M."/>
            <person name="Yagi M."/>
            <person name="Zeng S.J."/>
            <person name="Shen C.Y."/>
            <person name="Yeh C.M."/>
            <person name="Luo Y.B."/>
            <person name="Tsai W.C."/>
            <person name="Van de Peer Y."/>
            <person name="Liu Z.J."/>
        </authorList>
    </citation>
    <scope>NUCLEOTIDE SEQUENCE [LARGE SCALE GENOMIC DNA]</scope>
    <source>
        <tissue evidence="3">The whole plant</tissue>
    </source>
</reference>
<evidence type="ECO:0000313" key="4">
    <source>
        <dbReference type="Proteomes" id="UP000233837"/>
    </source>
</evidence>
<dbReference type="SMART" id="SM00108">
    <property type="entry name" value="B_lectin"/>
    <property type="match status" value="1"/>
</dbReference>
<evidence type="ECO:0000256" key="1">
    <source>
        <dbReference type="SAM" id="SignalP"/>
    </source>
</evidence>
<keyword evidence="3" id="KW-0430">Lectin</keyword>
<protein>
    <submittedName>
        <fullName evidence="3">Mannose-specific lectin</fullName>
    </submittedName>
</protein>
<feature type="signal peptide" evidence="1">
    <location>
        <begin position="1"/>
        <end position="24"/>
    </location>
</feature>
<dbReference type="GO" id="GO:0051707">
    <property type="term" value="P:response to other organism"/>
    <property type="evidence" value="ECO:0007669"/>
    <property type="project" value="UniProtKB-ARBA"/>
</dbReference>
<dbReference type="CDD" id="cd00028">
    <property type="entry name" value="B_lectin"/>
    <property type="match status" value="1"/>
</dbReference>
<name>A0A2I0WZ62_9ASPA</name>
<accession>A0A2I0WZ62</accession>
<dbReference type="AlphaFoldDB" id="A0A2I0WZ62"/>
<evidence type="ECO:0000313" key="3">
    <source>
        <dbReference type="EMBL" id="PKU80954.1"/>
    </source>
</evidence>
<proteinExistence type="predicted"/>
<dbReference type="SUPFAM" id="SSF51110">
    <property type="entry name" value="alpha-D-mannose-specific plant lectins"/>
    <property type="match status" value="1"/>
</dbReference>
<reference evidence="3 4" key="1">
    <citation type="journal article" date="2016" name="Sci. Rep.">
        <title>The Dendrobium catenatum Lindl. genome sequence provides insights into polysaccharide synthase, floral development and adaptive evolution.</title>
        <authorList>
            <person name="Zhang G.Q."/>
            <person name="Xu Q."/>
            <person name="Bian C."/>
            <person name="Tsai W.C."/>
            <person name="Yeh C.M."/>
            <person name="Liu K.W."/>
            <person name="Yoshida K."/>
            <person name="Zhang L.S."/>
            <person name="Chang S.B."/>
            <person name="Chen F."/>
            <person name="Shi Y."/>
            <person name="Su Y.Y."/>
            <person name="Zhang Y.Q."/>
            <person name="Chen L.J."/>
            <person name="Yin Y."/>
            <person name="Lin M."/>
            <person name="Huang H."/>
            <person name="Deng H."/>
            <person name="Wang Z.W."/>
            <person name="Zhu S.L."/>
            <person name="Zhao X."/>
            <person name="Deng C."/>
            <person name="Niu S.C."/>
            <person name="Huang J."/>
            <person name="Wang M."/>
            <person name="Liu G.H."/>
            <person name="Yang H.J."/>
            <person name="Xiao X.J."/>
            <person name="Hsiao Y.Y."/>
            <person name="Wu W.L."/>
            <person name="Chen Y.Y."/>
            <person name="Mitsuda N."/>
            <person name="Ohme-Takagi M."/>
            <person name="Luo Y.B."/>
            <person name="Van de Peer Y."/>
            <person name="Liu Z.J."/>
        </authorList>
    </citation>
    <scope>NUCLEOTIDE SEQUENCE [LARGE SCALE GENOMIC DNA]</scope>
    <source>
        <tissue evidence="3">The whole plant</tissue>
    </source>
</reference>
<dbReference type="Proteomes" id="UP000233837">
    <property type="component" value="Unassembled WGS sequence"/>
</dbReference>
<organism evidence="3 4">
    <name type="scientific">Dendrobium catenatum</name>
    <dbReference type="NCBI Taxonomy" id="906689"/>
    <lineage>
        <taxon>Eukaryota</taxon>
        <taxon>Viridiplantae</taxon>
        <taxon>Streptophyta</taxon>
        <taxon>Embryophyta</taxon>
        <taxon>Tracheophyta</taxon>
        <taxon>Spermatophyta</taxon>
        <taxon>Magnoliopsida</taxon>
        <taxon>Liliopsida</taxon>
        <taxon>Asparagales</taxon>
        <taxon>Orchidaceae</taxon>
        <taxon>Epidendroideae</taxon>
        <taxon>Malaxideae</taxon>
        <taxon>Dendrobiinae</taxon>
        <taxon>Dendrobium</taxon>
    </lineage>
</organism>
<keyword evidence="1" id="KW-0732">Signal</keyword>
<dbReference type="InterPro" id="IPR001480">
    <property type="entry name" value="Bulb-type_lectin_dom"/>
</dbReference>
<feature type="chain" id="PRO_5014193297" evidence="1">
    <location>
        <begin position="25"/>
        <end position="138"/>
    </location>
</feature>
<dbReference type="PROSITE" id="PS50927">
    <property type="entry name" value="BULB_LECTIN"/>
    <property type="match status" value="1"/>
</dbReference>
<dbReference type="Gene3D" id="2.90.10.10">
    <property type="entry name" value="Bulb-type lectin domain"/>
    <property type="match status" value="1"/>
</dbReference>
<dbReference type="GO" id="GO:0030246">
    <property type="term" value="F:carbohydrate binding"/>
    <property type="evidence" value="ECO:0007669"/>
    <property type="project" value="UniProtKB-KW"/>
</dbReference>
<gene>
    <name evidence="3" type="ORF">MA16_Dca021473</name>
</gene>
<evidence type="ECO:0000259" key="2">
    <source>
        <dbReference type="PROSITE" id="PS50927"/>
    </source>
</evidence>
<dbReference type="EMBL" id="KZ502305">
    <property type="protein sequence ID" value="PKU80954.1"/>
    <property type="molecule type" value="Genomic_DNA"/>
</dbReference>
<feature type="domain" description="Bulb-type lectin" evidence="2">
    <location>
        <begin position="20"/>
        <end position="133"/>
    </location>
</feature>
<sequence>MASTTISLCVAILLLISAPSYSSCSNSAMSSGETLFTSESLGLRYCGFTMQSDCNLVLYVYGRSVWDTKSYGRGDSCQLELMRNGQLVISNNGIFVWKSSFQGQDDNYVLKLQEDGNVVIFNSNENGVWFTNTSVSCS</sequence>
<dbReference type="InterPro" id="IPR036426">
    <property type="entry name" value="Bulb-type_lectin_dom_sf"/>
</dbReference>
<keyword evidence="4" id="KW-1185">Reference proteome</keyword>